<evidence type="ECO:0000313" key="1">
    <source>
        <dbReference type="EMBL" id="MCJ7857458.1"/>
    </source>
</evidence>
<dbReference type="RefSeq" id="WP_244803208.1">
    <property type="nucleotide sequence ID" value="NZ_JALIEA010000008.1"/>
</dbReference>
<sequence length="310" mass="33417">MSDGATCLWLQSAAIGLDELDLDGLDLRIEVSGSSESPLTHDAVMDWHGVLDGLDPIDIQRLVNAWNDRFVAPRVFSYEDSQGHTRLRGEMIMTWWEGHTVAQLDEYLRAVVFGAMNLNQWLDEQWPQAERHAPDIVAQPGGVGLGGEDRGVAATEEMAAQFITPGNASGFASGDTTPVTPHRIAEDLASRSGQLSPVDDDGVLRIRWGQPAVNIAVNGDVLSVSSSAEVMLADPENADPLLPVTWRWSTNRAGAVAVVHRNSDGSTSVIYALHQFVGAGMTDRQLQATVSQTCELVADCMMALADEITG</sequence>
<comment type="caution">
    <text evidence="1">The sequence shown here is derived from an EMBL/GenBank/DDBJ whole genome shotgun (WGS) entry which is preliminary data.</text>
</comment>
<keyword evidence="2" id="KW-1185">Reference proteome</keyword>
<dbReference type="AlphaFoldDB" id="A0A9X2AYD0"/>
<dbReference type="Proteomes" id="UP001139207">
    <property type="component" value="Unassembled WGS sequence"/>
</dbReference>
<dbReference type="EMBL" id="JALIEA010000008">
    <property type="protein sequence ID" value="MCJ7857458.1"/>
    <property type="molecule type" value="Genomic_DNA"/>
</dbReference>
<reference evidence="1" key="1">
    <citation type="submission" date="2022-04" db="EMBL/GenBank/DDBJ databases">
        <title>Corynebacterium kalidii LD5P10.</title>
        <authorList>
            <person name="Sun J.Q."/>
        </authorList>
    </citation>
    <scope>NUCLEOTIDE SEQUENCE</scope>
    <source>
        <strain evidence="1">LD5P10</strain>
    </source>
</reference>
<evidence type="ECO:0000313" key="2">
    <source>
        <dbReference type="Proteomes" id="UP001139207"/>
    </source>
</evidence>
<evidence type="ECO:0008006" key="3">
    <source>
        <dbReference type="Google" id="ProtNLM"/>
    </source>
</evidence>
<proteinExistence type="predicted"/>
<accession>A0A9X2AYD0</accession>
<gene>
    <name evidence="1" type="ORF">MUN33_01825</name>
</gene>
<name>A0A9X2AYD0_9CORY</name>
<organism evidence="1 2">
    <name type="scientific">Corynebacterium kalidii</name>
    <dbReference type="NCBI Taxonomy" id="2931982"/>
    <lineage>
        <taxon>Bacteria</taxon>
        <taxon>Bacillati</taxon>
        <taxon>Actinomycetota</taxon>
        <taxon>Actinomycetes</taxon>
        <taxon>Mycobacteriales</taxon>
        <taxon>Corynebacteriaceae</taxon>
        <taxon>Corynebacterium</taxon>
    </lineage>
</organism>
<protein>
    <recommendedName>
        <fullName evidence="3">YbjN domain-containing protein</fullName>
    </recommendedName>
</protein>